<dbReference type="Proteomes" id="UP001057134">
    <property type="component" value="Chromosome"/>
</dbReference>
<protein>
    <recommendedName>
        <fullName evidence="3">N-acetyltransferase domain-containing protein</fullName>
    </recommendedName>
</protein>
<accession>A0ABY4RIC8</accession>
<evidence type="ECO:0008006" key="3">
    <source>
        <dbReference type="Google" id="ProtNLM"/>
    </source>
</evidence>
<keyword evidence="2" id="KW-1185">Reference proteome</keyword>
<sequence length="172" mass="19435">MSYVFRPCLLEMDFEAYVKYLLQRHDELNLPYSFAVKLGFLGSPLIFGKAMLIWNEEPYELAGAAGFVYGTGANQYEDRHICQIEVAFIDKAYRGTTLFLRGLQELLRLIRSDNPEAVQVQFWVPAGDTGLAGLLSKFGRLPGSTQSVVNELVLYTVVMDELETYCRRFGAA</sequence>
<proteinExistence type="predicted"/>
<evidence type="ECO:0000313" key="1">
    <source>
        <dbReference type="EMBL" id="UQZ81770.1"/>
    </source>
</evidence>
<dbReference type="EMBL" id="CP027059">
    <property type="protein sequence ID" value="UQZ81770.1"/>
    <property type="molecule type" value="Genomic_DNA"/>
</dbReference>
<reference evidence="1" key="1">
    <citation type="submission" date="2018-02" db="EMBL/GenBank/DDBJ databases">
        <authorList>
            <person name="Kim S.-K."/>
            <person name="Jung H.-I."/>
            <person name="Lee S.-W."/>
        </authorList>
    </citation>
    <scope>NUCLEOTIDE SEQUENCE</scope>
    <source>
        <strain evidence="1">SK3146</strain>
    </source>
</reference>
<gene>
    <name evidence="1" type="ORF">SK3146_00926</name>
</gene>
<organism evidence="1 2">
    <name type="scientific">Paenibacillus konkukensis</name>
    <dbReference type="NCBI Taxonomy" id="2020716"/>
    <lineage>
        <taxon>Bacteria</taxon>
        <taxon>Bacillati</taxon>
        <taxon>Bacillota</taxon>
        <taxon>Bacilli</taxon>
        <taxon>Bacillales</taxon>
        <taxon>Paenibacillaceae</taxon>
        <taxon>Paenibacillus</taxon>
    </lineage>
</organism>
<evidence type="ECO:0000313" key="2">
    <source>
        <dbReference type="Proteomes" id="UP001057134"/>
    </source>
</evidence>
<reference evidence="1" key="2">
    <citation type="journal article" date="2021" name="J Anim Sci Technol">
        <title>Complete genome sequence of Paenibacillus konkukensis sp. nov. SK3146 as a potential probiotic strain.</title>
        <authorList>
            <person name="Jung H.I."/>
            <person name="Park S."/>
            <person name="Niu K.M."/>
            <person name="Lee S.W."/>
            <person name="Kothari D."/>
            <person name="Yi K.J."/>
            <person name="Kim S.K."/>
        </authorList>
    </citation>
    <scope>NUCLEOTIDE SEQUENCE</scope>
    <source>
        <strain evidence="1">SK3146</strain>
    </source>
</reference>
<name>A0ABY4RIC8_9BACL</name>